<dbReference type="PANTHER" id="PTHR12919:SF20">
    <property type="entry name" value="SMALL RIBOSOMAL SUBUNIT PROTEIN BS16M"/>
    <property type="match status" value="1"/>
</dbReference>
<reference evidence="3" key="1">
    <citation type="submission" date="2018-05" db="EMBL/GenBank/DDBJ databases">
        <authorList>
            <person name="Lanie J.A."/>
            <person name="Ng W.-L."/>
            <person name="Kazmierczak K.M."/>
            <person name="Andrzejewski T.M."/>
            <person name="Davidsen T.M."/>
            <person name="Wayne K.J."/>
            <person name="Tettelin H."/>
            <person name="Glass J.I."/>
            <person name="Rusch D."/>
            <person name="Podicherti R."/>
            <person name="Tsui H.-C.T."/>
            <person name="Winkler M.E."/>
        </authorList>
    </citation>
    <scope>NUCLEOTIDE SEQUENCE</scope>
</reference>
<evidence type="ECO:0000256" key="2">
    <source>
        <dbReference type="ARBA" id="ARBA00023274"/>
    </source>
</evidence>
<dbReference type="NCBIfam" id="TIGR00002">
    <property type="entry name" value="S16"/>
    <property type="match status" value="1"/>
</dbReference>
<dbReference type="GO" id="GO:0006412">
    <property type="term" value="P:translation"/>
    <property type="evidence" value="ECO:0007669"/>
    <property type="project" value="InterPro"/>
</dbReference>
<dbReference type="GO" id="GO:0015935">
    <property type="term" value="C:small ribosomal subunit"/>
    <property type="evidence" value="ECO:0007669"/>
    <property type="project" value="TreeGrafter"/>
</dbReference>
<accession>A0A382C5C8</accession>
<evidence type="ECO:0000313" key="3">
    <source>
        <dbReference type="EMBL" id="SVB20503.1"/>
    </source>
</evidence>
<dbReference type="HAMAP" id="MF_00385">
    <property type="entry name" value="Ribosomal_bS16"/>
    <property type="match status" value="1"/>
</dbReference>
<organism evidence="3">
    <name type="scientific">marine metagenome</name>
    <dbReference type="NCBI Taxonomy" id="408172"/>
    <lineage>
        <taxon>unclassified sequences</taxon>
        <taxon>metagenomes</taxon>
        <taxon>ecological metagenomes</taxon>
    </lineage>
</organism>
<evidence type="ECO:0008006" key="4">
    <source>
        <dbReference type="Google" id="ProtNLM"/>
    </source>
</evidence>
<dbReference type="Pfam" id="PF00886">
    <property type="entry name" value="Ribosomal_S16"/>
    <property type="match status" value="1"/>
</dbReference>
<keyword evidence="2" id="KW-0687">Ribonucleoprotein</keyword>
<dbReference type="PANTHER" id="PTHR12919">
    <property type="entry name" value="30S RIBOSOMAL PROTEIN S16"/>
    <property type="match status" value="1"/>
</dbReference>
<dbReference type="Gene3D" id="3.30.1320.10">
    <property type="match status" value="1"/>
</dbReference>
<dbReference type="EMBL" id="UINC01032592">
    <property type="protein sequence ID" value="SVB20503.1"/>
    <property type="molecule type" value="Genomic_DNA"/>
</dbReference>
<dbReference type="GO" id="GO:0005737">
    <property type="term" value="C:cytoplasm"/>
    <property type="evidence" value="ECO:0007669"/>
    <property type="project" value="UniProtKB-ARBA"/>
</dbReference>
<dbReference type="SUPFAM" id="SSF54565">
    <property type="entry name" value="Ribosomal protein S16"/>
    <property type="match status" value="1"/>
</dbReference>
<protein>
    <recommendedName>
        <fullName evidence="4">30S ribosomal protein S16</fullName>
    </recommendedName>
</protein>
<dbReference type="InterPro" id="IPR000307">
    <property type="entry name" value="Ribosomal_bS16"/>
</dbReference>
<keyword evidence="1" id="KW-0689">Ribosomal protein</keyword>
<dbReference type="GO" id="GO:0003735">
    <property type="term" value="F:structural constituent of ribosome"/>
    <property type="evidence" value="ECO:0007669"/>
    <property type="project" value="InterPro"/>
</dbReference>
<dbReference type="InterPro" id="IPR023803">
    <property type="entry name" value="Ribosomal_bS16_dom_sf"/>
</dbReference>
<proteinExistence type="inferred from homology"/>
<dbReference type="AlphaFoldDB" id="A0A382C5C8"/>
<evidence type="ECO:0000256" key="1">
    <source>
        <dbReference type="ARBA" id="ARBA00022980"/>
    </source>
</evidence>
<sequence>MLSIRMRRVGSKKQPFYRVVVCDSAKATDGRFVEILGYYNPRTDPETIELNRERLAHWVNRGARASDTVRTLIDRHPIAVAEAAEAAEATTS</sequence>
<gene>
    <name evidence="3" type="ORF">METZ01_LOCUS173357</name>
</gene>
<name>A0A382C5C8_9ZZZZ</name>